<dbReference type="Proteomes" id="UP001163324">
    <property type="component" value="Chromosome 6"/>
</dbReference>
<comment type="caution">
    <text evidence="1">The sequence shown here is derived from an EMBL/GenBank/DDBJ whole genome shotgun (WGS) entry which is preliminary data.</text>
</comment>
<organism evidence="1 2">
    <name type="scientific">Trichothecium roseum</name>
    <dbReference type="NCBI Taxonomy" id="47278"/>
    <lineage>
        <taxon>Eukaryota</taxon>
        <taxon>Fungi</taxon>
        <taxon>Dikarya</taxon>
        <taxon>Ascomycota</taxon>
        <taxon>Pezizomycotina</taxon>
        <taxon>Sordariomycetes</taxon>
        <taxon>Hypocreomycetidae</taxon>
        <taxon>Hypocreales</taxon>
        <taxon>Hypocreales incertae sedis</taxon>
        <taxon>Trichothecium</taxon>
    </lineage>
</organism>
<protein>
    <submittedName>
        <fullName evidence="1">Uncharacterized protein</fullName>
    </submittedName>
</protein>
<sequence>MDTGADIFASHIDFHNDGFFNIDADPSMAVDPQLSLSYYDADDKTSNATVDPFIVAPSIWDDPLDNSLSYFTNFERDSVIKEEHGRRDGSENPDAATTASSASRATSQAPTSKASQASIKSAATSPASTAPAPAQPAAAPPKGKKRTRNGATKKPEKPTDPQPQKDTTPNKESDQDQLPETGGEESSVKRTKFLERNRIAASKCRQKKKEWVHELEETKTELEAQHVHLHREYNSLLEEVSNMKNQLMAHAGCNDANIDQWIDLEARRFVQKTTDQSPGTRRKSSAGSIGSFFSQPSIQDPMMQMSPLADAAPLLLSPPLKQEDNSINYDHMPDELFQ</sequence>
<evidence type="ECO:0000313" key="2">
    <source>
        <dbReference type="Proteomes" id="UP001163324"/>
    </source>
</evidence>
<reference evidence="1" key="1">
    <citation type="submission" date="2022-10" db="EMBL/GenBank/DDBJ databases">
        <title>Complete Genome of Trichothecium roseum strain YXFP-22015, a Plant Pathogen Isolated from Citrus.</title>
        <authorList>
            <person name="Wang Y."/>
            <person name="Zhu L."/>
        </authorList>
    </citation>
    <scope>NUCLEOTIDE SEQUENCE</scope>
    <source>
        <strain evidence="1">YXFP-22015</strain>
    </source>
</reference>
<proteinExistence type="predicted"/>
<evidence type="ECO:0000313" key="1">
    <source>
        <dbReference type="EMBL" id="KAI9898758.1"/>
    </source>
</evidence>
<accession>A0ACC0UZV1</accession>
<keyword evidence="2" id="KW-1185">Reference proteome</keyword>
<gene>
    <name evidence="1" type="ORF">N3K66_007118</name>
</gene>
<name>A0ACC0UZV1_9HYPO</name>
<dbReference type="EMBL" id="CM047945">
    <property type="protein sequence ID" value="KAI9898758.1"/>
    <property type="molecule type" value="Genomic_DNA"/>
</dbReference>